<evidence type="ECO:0000256" key="1">
    <source>
        <dbReference type="SAM" id="Phobius"/>
    </source>
</evidence>
<sequence>MRNARLPDGFGVRLDPQVRAYSGGRVLIGGSPMRMLKLAPAAAEMIGDGYLEVVDSQTAVVARRLLDSGVGNPRPMSTPSPSDVTVVVPIRDNVDGIARLVPALRGLNVIVVDDGSATPLELPDLSGCTAQVTLLRHDASRGPAAARNTGLHAAQTPFVAFLDSDVVPKTGWLELMLGHFSDPAVALVAPRIVALEPEGSMLARYEHTRSSLDLGRKEAAVRSGSPVAYVPSAAMLVRRDVLVEAGGFDETMHVAEDVDLCWRLQESGWRLRYEPVSQVAHDHRVTFRKWFSRKLFYGTGAAPLASRHDGMVPPLAMSKWTLFAVLAAATGTRIGLLGSLATLLVTATRLRRTFRELDQPTRIAAILAARGFAGGAWQLASAMCRHYWPVTFLAVLCSRRIRRLAVAVAVAEGVVDWVKHREPGGLDPLRHTAFKRLDDVAYGAGLWQGAVRARDLRALAPRIGS</sequence>
<accession>A0A3S5YAN2</accession>
<dbReference type="Proteomes" id="UP001154400">
    <property type="component" value="Chromosome"/>
</dbReference>
<keyword evidence="1" id="KW-0472">Membrane</keyword>
<proteinExistence type="predicted"/>
<dbReference type="AlphaFoldDB" id="A0A3S5YAN2"/>
<keyword evidence="1" id="KW-1133">Transmembrane helix</keyword>
<keyword evidence="3" id="KW-0808">Transferase</keyword>
<reference evidence="3" key="1">
    <citation type="journal article" date="2010" name="PLoS Genet.">
        <title>The genome of a pathogenic rhodococcus: cooptive virulence underpinned by key gene acquisitions.</title>
        <authorList>
            <person name="Letek M."/>
            <person name="Gonzalez P."/>
            <person name="Macarthur I."/>
            <person name="Rodriguez H."/>
            <person name="Freeman T.C."/>
            <person name="Valero-Rello A."/>
            <person name="Blanco M."/>
            <person name="Buckley T."/>
            <person name="Cherevach I."/>
            <person name="Fahey R."/>
            <person name="Hapeshi A."/>
            <person name="Holdstock J."/>
            <person name="Leadon D."/>
            <person name="Navas J."/>
            <person name="Ocampo A."/>
            <person name="Quail M.A."/>
            <person name="Sanders M."/>
            <person name="Scortti M.M."/>
            <person name="Prescott J.F."/>
            <person name="Fogarty U."/>
            <person name="Meijer W.G."/>
            <person name="Parkhill J."/>
            <person name="Bentley S.D."/>
            <person name="Vazquez-Boland J.A."/>
        </authorList>
    </citation>
    <scope>NUCLEOTIDE SEQUENCE [LARGE SCALE GENOMIC DNA]</scope>
    <source>
        <strain evidence="3 4">103S</strain>
    </source>
</reference>
<dbReference type="InterPro" id="IPR001173">
    <property type="entry name" value="Glyco_trans_2-like"/>
</dbReference>
<dbReference type="Pfam" id="PF00535">
    <property type="entry name" value="Glycos_transf_2"/>
    <property type="match status" value="1"/>
</dbReference>
<dbReference type="PANTHER" id="PTHR43646:SF6">
    <property type="entry name" value="PRE-MYCOFACTOCIN GLYCOSYLTRANSFERASE"/>
    <property type="match status" value="1"/>
</dbReference>
<evidence type="ECO:0000259" key="2">
    <source>
        <dbReference type="Pfam" id="PF00535"/>
    </source>
</evidence>
<dbReference type="InterPro" id="IPR023981">
    <property type="entry name" value="MftF"/>
</dbReference>
<dbReference type="PANTHER" id="PTHR43646">
    <property type="entry name" value="GLYCOSYLTRANSFERASE"/>
    <property type="match status" value="1"/>
</dbReference>
<dbReference type="NCBIfam" id="TIGR03965">
    <property type="entry name" value="mycofact_glyco"/>
    <property type="match status" value="1"/>
</dbReference>
<name>A0A3S5YAN2_RHOH1</name>
<evidence type="ECO:0000313" key="4">
    <source>
        <dbReference type="Proteomes" id="UP000006892"/>
    </source>
</evidence>
<organism evidence="3">
    <name type="scientific">Rhodococcus hoagii (strain 103S)</name>
    <name type="common">Rhodococcus equi</name>
    <dbReference type="NCBI Taxonomy" id="685727"/>
    <lineage>
        <taxon>Bacteria</taxon>
        <taxon>Bacillati</taxon>
        <taxon>Actinomycetota</taxon>
        <taxon>Actinomycetes</taxon>
        <taxon>Mycobacteriales</taxon>
        <taxon>Nocardiaceae</taxon>
        <taxon>Prescottella</taxon>
    </lineage>
</organism>
<evidence type="ECO:0000313" key="3">
    <source>
        <dbReference type="EMBL" id="CBH49608.1"/>
    </source>
</evidence>
<dbReference type="Gene3D" id="3.90.550.10">
    <property type="entry name" value="Spore Coat Polysaccharide Biosynthesis Protein SpsA, Chain A"/>
    <property type="match status" value="1"/>
</dbReference>
<gene>
    <name evidence="3" type="ordered locus">REQ_36190</name>
</gene>
<dbReference type="InterPro" id="IPR029044">
    <property type="entry name" value="Nucleotide-diphossugar_trans"/>
</dbReference>
<dbReference type="EMBL" id="FN563149">
    <property type="protein sequence ID" value="CBH49608.1"/>
    <property type="molecule type" value="Genomic_DNA"/>
</dbReference>
<feature type="domain" description="Glycosyltransferase 2-like" evidence="2">
    <location>
        <begin position="85"/>
        <end position="242"/>
    </location>
</feature>
<keyword evidence="1" id="KW-0812">Transmembrane</keyword>
<dbReference type="GO" id="GO:0016740">
    <property type="term" value="F:transferase activity"/>
    <property type="evidence" value="ECO:0007669"/>
    <property type="project" value="UniProtKB-KW"/>
</dbReference>
<protein>
    <submittedName>
        <fullName evidence="3">Glycosyl transferase family 2</fullName>
    </submittedName>
</protein>
<feature type="transmembrane region" description="Helical" evidence="1">
    <location>
        <begin position="320"/>
        <end position="345"/>
    </location>
</feature>
<dbReference type="SUPFAM" id="SSF53448">
    <property type="entry name" value="Nucleotide-diphospho-sugar transferases"/>
    <property type="match status" value="1"/>
</dbReference>
<dbReference type="RefSeq" id="WP_013416912.1">
    <property type="nucleotide sequence ID" value="NC_014659.1"/>
</dbReference>
<dbReference type="KEGG" id="req:REQ_36190"/>